<evidence type="ECO:0000313" key="2">
    <source>
        <dbReference type="Proteomes" id="UP000823775"/>
    </source>
</evidence>
<keyword evidence="2" id="KW-1185">Reference proteome</keyword>
<reference evidence="1 2" key="1">
    <citation type="journal article" date="2021" name="BMC Genomics">
        <title>Datura genome reveals duplications of psychoactive alkaloid biosynthetic genes and high mutation rate following tissue culture.</title>
        <authorList>
            <person name="Rajewski A."/>
            <person name="Carter-House D."/>
            <person name="Stajich J."/>
            <person name="Litt A."/>
        </authorList>
    </citation>
    <scope>NUCLEOTIDE SEQUENCE [LARGE SCALE GENOMIC DNA]</scope>
    <source>
        <strain evidence="1">AR-01</strain>
    </source>
</reference>
<dbReference type="Proteomes" id="UP000823775">
    <property type="component" value="Unassembled WGS sequence"/>
</dbReference>
<sequence length="79" mass="8904">MSFESECFVISEFGLNFTVRHPPEKHQMKRKLVFRASGNFTITASHQCFTSHDRYLVGTASASHLSNSTCLSSNNYNSL</sequence>
<organism evidence="1 2">
    <name type="scientific">Datura stramonium</name>
    <name type="common">Jimsonweed</name>
    <name type="synonym">Common thornapple</name>
    <dbReference type="NCBI Taxonomy" id="4076"/>
    <lineage>
        <taxon>Eukaryota</taxon>
        <taxon>Viridiplantae</taxon>
        <taxon>Streptophyta</taxon>
        <taxon>Embryophyta</taxon>
        <taxon>Tracheophyta</taxon>
        <taxon>Spermatophyta</taxon>
        <taxon>Magnoliopsida</taxon>
        <taxon>eudicotyledons</taxon>
        <taxon>Gunneridae</taxon>
        <taxon>Pentapetalae</taxon>
        <taxon>asterids</taxon>
        <taxon>lamiids</taxon>
        <taxon>Solanales</taxon>
        <taxon>Solanaceae</taxon>
        <taxon>Solanoideae</taxon>
        <taxon>Datureae</taxon>
        <taxon>Datura</taxon>
    </lineage>
</organism>
<evidence type="ECO:0000313" key="1">
    <source>
        <dbReference type="EMBL" id="MCE3051688.1"/>
    </source>
</evidence>
<proteinExistence type="predicted"/>
<feature type="non-terminal residue" evidence="1">
    <location>
        <position position="79"/>
    </location>
</feature>
<gene>
    <name evidence="1" type="ORF">HAX54_050519</name>
</gene>
<dbReference type="EMBL" id="JACEIK010008848">
    <property type="protein sequence ID" value="MCE3051688.1"/>
    <property type="molecule type" value="Genomic_DNA"/>
</dbReference>
<accession>A0ABS8WLH6</accession>
<protein>
    <submittedName>
        <fullName evidence="1">Uncharacterized protein</fullName>
    </submittedName>
</protein>
<name>A0ABS8WLH6_DATST</name>
<comment type="caution">
    <text evidence="1">The sequence shown here is derived from an EMBL/GenBank/DDBJ whole genome shotgun (WGS) entry which is preliminary data.</text>
</comment>